<dbReference type="KEGG" id="kst:KSMBR1_3270"/>
<dbReference type="OrthoDB" id="9802752at2"/>
<reference evidence="3 6" key="5">
    <citation type="submission" date="2020-02" db="EMBL/GenBank/DDBJ databases">
        <title>Newly sequenced genome of strain CSTR1 showed variability in Candidatus Kuenenia stuttgartiensis genomes.</title>
        <authorList>
            <person name="Ding C."/>
            <person name="Adrian L."/>
        </authorList>
    </citation>
    <scope>NUCLEOTIDE SEQUENCE [LARGE SCALE GENOMIC DNA]</scope>
    <source>
        <strain evidence="3 6">CSTR1</strain>
    </source>
</reference>
<accession>Q1Q618</accession>
<dbReference type="InterPro" id="IPR003497">
    <property type="entry name" value="BRO_N_domain"/>
</dbReference>
<dbReference type="AlphaFoldDB" id="Q1Q618"/>
<dbReference type="RefSeq" id="WP_099326284.1">
    <property type="nucleotide sequence ID" value="NZ_CP049055.1"/>
</dbReference>
<feature type="domain" description="Bro-N" evidence="1">
    <location>
        <begin position="10"/>
        <end position="124"/>
    </location>
</feature>
<evidence type="ECO:0000313" key="3">
    <source>
        <dbReference type="EMBL" id="QII13189.1"/>
    </source>
</evidence>
<evidence type="ECO:0000313" key="6">
    <source>
        <dbReference type="Proteomes" id="UP000501926"/>
    </source>
</evidence>
<dbReference type="Proteomes" id="UP000501926">
    <property type="component" value="Chromosome"/>
</dbReference>
<dbReference type="EMBL" id="LT934425">
    <property type="protein sequence ID" value="SOH05747.1"/>
    <property type="molecule type" value="Genomic_DNA"/>
</dbReference>
<organism evidence="2">
    <name type="scientific">Kuenenia stuttgartiensis</name>
    <dbReference type="NCBI Taxonomy" id="174633"/>
    <lineage>
        <taxon>Bacteria</taxon>
        <taxon>Pseudomonadati</taxon>
        <taxon>Planctomycetota</taxon>
        <taxon>Candidatus Brocadiia</taxon>
        <taxon>Candidatus Brocadiales</taxon>
        <taxon>Candidatus Brocadiaceae</taxon>
        <taxon>Candidatus Kuenenia</taxon>
    </lineage>
</organism>
<gene>
    <name evidence="3" type="ORF">KsCSTR_38100</name>
    <name evidence="4" type="ORF">KSMBR1_3270</name>
    <name evidence="2" type="ORF">kuste2269</name>
</gene>
<evidence type="ECO:0000313" key="5">
    <source>
        <dbReference type="Proteomes" id="UP000221734"/>
    </source>
</evidence>
<dbReference type="InterPro" id="IPR011204">
    <property type="entry name" value="Virulence_RhuM-like"/>
</dbReference>
<dbReference type="EMBL" id="CT573071">
    <property type="protein sequence ID" value="CAJ73014.1"/>
    <property type="molecule type" value="Genomic_DNA"/>
</dbReference>
<dbReference type="Pfam" id="PF13310">
    <property type="entry name" value="Virulence_RhuM"/>
    <property type="match status" value="1"/>
</dbReference>
<reference evidence="2" key="2">
    <citation type="submission" date="2006-01" db="EMBL/GenBank/DDBJ databases">
        <authorList>
            <person name="Genoscope"/>
        </authorList>
    </citation>
    <scope>NUCLEOTIDE SEQUENCE</scope>
</reference>
<evidence type="ECO:0000259" key="1">
    <source>
        <dbReference type="PROSITE" id="PS51750"/>
    </source>
</evidence>
<dbReference type="Proteomes" id="UP000221734">
    <property type="component" value="Chromosome Kuenenia_stuttgartiensis_MBR1"/>
</dbReference>
<dbReference type="PANTHER" id="PTHR35810">
    <property type="entry name" value="CYTOPLASMIC PROTEIN-RELATED"/>
    <property type="match status" value="1"/>
</dbReference>
<protein>
    <recommendedName>
        <fullName evidence="1">Bro-N domain-containing protein</fullName>
    </recommendedName>
</protein>
<reference evidence="4" key="4">
    <citation type="submission" date="2017-10" db="EMBL/GenBank/DDBJ databases">
        <authorList>
            <person name="Banno H."/>
            <person name="Chua N.-H."/>
        </authorList>
    </citation>
    <scope>NUCLEOTIDE SEQUENCE [LARGE SCALE GENOMIC DNA]</scope>
    <source>
        <strain evidence="4">Kuenenia_mbr1_ru-nijmegen</strain>
    </source>
</reference>
<sequence length="212" mass="24564">MSKTDTQFDKGEIIIYQSSEKEIELKVRLENETVWLTQSQIALLFGTQRPAITKHINNIFKSGELNKDSVSSILEHTAADGKTYKTQFYNLDTIVSIGYRVNSKRATQFRIWATSVIKLYLVKGYAINQKRLLETKEKFKELQETISFLHKKSKHELLSGQGSEILNLLASYSKTLTLLEQYYKEKLAIIKKKKGKFVLDYKKARFVIDEAR</sequence>
<proteinExistence type="predicted"/>
<reference evidence="2" key="1">
    <citation type="journal article" date="2006" name="Nature">
        <title>Deciphering the evolution and metabolism of an anammox bacterium from a community genome.</title>
        <authorList>
            <person name="Strous M."/>
            <person name="Pelletier E."/>
            <person name="Mangenot S."/>
            <person name="Rattei T."/>
            <person name="Lehner A."/>
            <person name="Taylor M.W."/>
            <person name="Horn M."/>
            <person name="Daims H."/>
            <person name="Bartol-Mavel D."/>
            <person name="Wincker P."/>
            <person name="Barbe V."/>
            <person name="Fonknechten N."/>
            <person name="Vallenet D."/>
            <person name="Segurens B."/>
            <person name="Schenowitz-Truong C."/>
            <person name="Medigue C."/>
            <person name="Collingro A."/>
            <person name="Snel B."/>
            <person name="Dutilh B.E."/>
            <person name="OpDenCamp H.J.M."/>
            <person name="vanDerDrift C."/>
            <person name="Cirpus I."/>
            <person name="vanDePas-Schoonen K.T."/>
            <person name="Harhangi H.R."/>
            <person name="vanNiftrik L."/>
            <person name="Schmid M."/>
            <person name="Keltjens J."/>
            <person name="vanDeVossenberg J."/>
            <person name="Kartal B."/>
            <person name="Meier H."/>
            <person name="Frishman D."/>
            <person name="Huynen M.A."/>
            <person name="Mewes H."/>
            <person name="Weissenbach J."/>
            <person name="Jetten M.S.M."/>
            <person name="Wagner M."/>
            <person name="LePaslier D."/>
        </authorList>
    </citation>
    <scope>NUCLEOTIDE SEQUENCE</scope>
</reference>
<evidence type="ECO:0000313" key="4">
    <source>
        <dbReference type="EMBL" id="SOH05747.1"/>
    </source>
</evidence>
<reference evidence="5" key="3">
    <citation type="submission" date="2017-10" db="EMBL/GenBank/DDBJ databases">
        <authorList>
            <person name="Frank J."/>
        </authorList>
    </citation>
    <scope>NUCLEOTIDE SEQUENCE [LARGE SCALE GENOMIC DNA]</scope>
</reference>
<dbReference type="EMBL" id="CP049055">
    <property type="protein sequence ID" value="QII13189.1"/>
    <property type="molecule type" value="Genomic_DNA"/>
</dbReference>
<evidence type="ECO:0000313" key="2">
    <source>
        <dbReference type="EMBL" id="CAJ73014.1"/>
    </source>
</evidence>
<dbReference type="PANTHER" id="PTHR35810:SF1">
    <property type="entry name" value="CYTOPLASMIC PROTEIN"/>
    <property type="match status" value="1"/>
</dbReference>
<keyword evidence="5" id="KW-1185">Reference proteome</keyword>
<name>Q1Q618_KUEST</name>
<dbReference type="PROSITE" id="PS51750">
    <property type="entry name" value="BRO_N"/>
    <property type="match status" value="1"/>
</dbReference>